<dbReference type="Proteomes" id="UP000193648">
    <property type="component" value="Unassembled WGS sequence"/>
</dbReference>
<feature type="signal peptide" evidence="1">
    <location>
        <begin position="1"/>
        <end position="21"/>
    </location>
</feature>
<name>A0A1Y2G6L1_9FUNG</name>
<dbReference type="RefSeq" id="XP_021875741.1">
    <property type="nucleotide sequence ID" value="XM_022026021.1"/>
</dbReference>
<reference evidence="2 3" key="1">
    <citation type="submission" date="2016-07" db="EMBL/GenBank/DDBJ databases">
        <title>Pervasive Adenine N6-methylation of Active Genes in Fungi.</title>
        <authorList>
            <consortium name="DOE Joint Genome Institute"/>
            <person name="Mondo S.J."/>
            <person name="Dannebaum R.O."/>
            <person name="Kuo R.C."/>
            <person name="Labutti K."/>
            <person name="Haridas S."/>
            <person name="Kuo A."/>
            <person name="Salamov A."/>
            <person name="Ahrendt S.R."/>
            <person name="Lipzen A."/>
            <person name="Sullivan W."/>
            <person name="Andreopoulos W.B."/>
            <person name="Clum A."/>
            <person name="Lindquist E."/>
            <person name="Daum C."/>
            <person name="Ramamoorthy G.K."/>
            <person name="Gryganskyi A."/>
            <person name="Culley D."/>
            <person name="Magnuson J.K."/>
            <person name="James T.Y."/>
            <person name="O'Malley M.A."/>
            <person name="Stajich J.E."/>
            <person name="Spatafora J.W."/>
            <person name="Visel A."/>
            <person name="Grigoriev I.V."/>
        </authorList>
    </citation>
    <scope>NUCLEOTIDE SEQUENCE [LARGE SCALE GENOMIC DNA]</scope>
    <source>
        <strain evidence="2 3">NRRL 3116</strain>
    </source>
</reference>
<gene>
    <name evidence="2" type="ORF">BCR41DRAFT_364412</name>
</gene>
<evidence type="ECO:0000313" key="2">
    <source>
        <dbReference type="EMBL" id="ORY98330.1"/>
    </source>
</evidence>
<evidence type="ECO:0000313" key="3">
    <source>
        <dbReference type="Proteomes" id="UP000193648"/>
    </source>
</evidence>
<dbReference type="GeneID" id="33567864"/>
<dbReference type="InParanoid" id="A0A1Y2G6L1"/>
<organism evidence="2 3">
    <name type="scientific">Lobosporangium transversale</name>
    <dbReference type="NCBI Taxonomy" id="64571"/>
    <lineage>
        <taxon>Eukaryota</taxon>
        <taxon>Fungi</taxon>
        <taxon>Fungi incertae sedis</taxon>
        <taxon>Mucoromycota</taxon>
        <taxon>Mortierellomycotina</taxon>
        <taxon>Mortierellomycetes</taxon>
        <taxon>Mortierellales</taxon>
        <taxon>Mortierellaceae</taxon>
        <taxon>Lobosporangium</taxon>
    </lineage>
</organism>
<dbReference type="AlphaFoldDB" id="A0A1Y2G6L1"/>
<keyword evidence="1" id="KW-0732">Signal</keyword>
<sequence>MMMVKVTVMTITVLVVVVGKAEDKKKAASLVEVVEGETDSEGKGSEATVDFLELAVAKVPGPDSVGLSPAWCCLCSLARSWGCCSYCQGSIDDKDQWQTRIWARN</sequence>
<evidence type="ECO:0000256" key="1">
    <source>
        <dbReference type="SAM" id="SignalP"/>
    </source>
</evidence>
<comment type="caution">
    <text evidence="2">The sequence shown here is derived from an EMBL/GenBank/DDBJ whole genome shotgun (WGS) entry which is preliminary data.</text>
</comment>
<feature type="chain" id="PRO_5012847468" description="Secreted protein" evidence="1">
    <location>
        <begin position="22"/>
        <end position="105"/>
    </location>
</feature>
<dbReference type="EMBL" id="MCFF01000071">
    <property type="protein sequence ID" value="ORY98330.1"/>
    <property type="molecule type" value="Genomic_DNA"/>
</dbReference>
<accession>A0A1Y2G6L1</accession>
<proteinExistence type="predicted"/>
<keyword evidence="3" id="KW-1185">Reference proteome</keyword>
<protein>
    <recommendedName>
        <fullName evidence="4">Secreted protein</fullName>
    </recommendedName>
</protein>
<evidence type="ECO:0008006" key="4">
    <source>
        <dbReference type="Google" id="ProtNLM"/>
    </source>
</evidence>